<feature type="domain" description="AMP-dependent synthetase/ligase" evidence="3">
    <location>
        <begin position="25"/>
        <end position="428"/>
    </location>
</feature>
<dbReference type="GO" id="GO:0008756">
    <property type="term" value="F:o-succinylbenzoate-CoA ligase activity"/>
    <property type="evidence" value="ECO:0007669"/>
    <property type="project" value="UniProtKB-EC"/>
</dbReference>
<keyword evidence="5" id="KW-1185">Reference proteome</keyword>
<dbReference type="Pfam" id="PF00501">
    <property type="entry name" value="AMP-binding"/>
    <property type="match status" value="1"/>
</dbReference>
<proteinExistence type="predicted"/>
<accession>A0ABY6I0S6</accession>
<dbReference type="SUPFAM" id="SSF56801">
    <property type="entry name" value="Acetyl-CoA synthetase-like"/>
    <property type="match status" value="1"/>
</dbReference>
<dbReference type="InterPro" id="IPR042099">
    <property type="entry name" value="ANL_N_sf"/>
</dbReference>
<keyword evidence="4" id="KW-0436">Ligase</keyword>
<dbReference type="Gene3D" id="3.40.50.12780">
    <property type="entry name" value="N-terminal domain of ligase-like"/>
    <property type="match status" value="1"/>
</dbReference>
<dbReference type="PANTHER" id="PTHR43272:SF33">
    <property type="entry name" value="AMP-BINDING DOMAIN-CONTAINING PROTEIN-RELATED"/>
    <property type="match status" value="1"/>
</dbReference>
<dbReference type="EC" id="6.2.1.26" evidence="4"/>
<evidence type="ECO:0000256" key="1">
    <source>
        <dbReference type="ARBA" id="ARBA00022741"/>
    </source>
</evidence>
<dbReference type="InterPro" id="IPR000873">
    <property type="entry name" value="AMP-dep_synth/lig_dom"/>
</dbReference>
<protein>
    <submittedName>
        <fullName evidence="4">2-succinylbenzoate--CoA ligase</fullName>
        <ecNumber evidence="4">6.2.1.26</ecNumber>
    </submittedName>
</protein>
<reference evidence="4" key="1">
    <citation type="submission" date="2022-09" db="EMBL/GenBank/DDBJ databases">
        <title>Actin cytoskeleton and complex cell architecture in an #Asgard archaeon.</title>
        <authorList>
            <person name="Ponce Toledo R.I."/>
            <person name="Schleper C."/>
            <person name="Rodrigues Oliveira T."/>
            <person name="Wollweber F."/>
            <person name="Xu J."/>
            <person name="Rittmann S."/>
            <person name="Klingl A."/>
            <person name="Pilhofer M."/>
        </authorList>
    </citation>
    <scope>NUCLEOTIDE SEQUENCE</scope>
    <source>
        <strain evidence="4">B-35</strain>
    </source>
</reference>
<sequence length="608" mass="68922">MTREEYGTNKLIIRYDDPTNLVDLFENTVKKYPKNLCIGEKDENGDFQWVTYEELASRVDNLRGGLANLEILKKDDSIGIIADNRAEWAICAFATYGLNCRWIPMYEKELLQTWKYIIEDSSIKVLFVSKQDIYNQVRVFIDEIPTLEQIFVIDGTGDNSMANLEKIGKKAPVESKKPDVHDIAGLIYTSGTTGDPKGVLLSHGNFTSNAQAGYRIYPNLTVTARALSILPWAHSYAQTAELYNFFQFGGSIGITSVDTMSADLQKANPTHLMCVPRLFNKIYDGIHKVMEEEGGIKKKLFDAAKMAAQKKRETGKSSLKFKVLDKLVFSKVRARFGTRMIESLTASAKTEREIANFFYDIGLPIYDCYGMTETSPAITMNTKSAHKLGSVGKPIEKVKIVIDKSVVEEGAKDGEILVYGPNIMHGYHNKPEQTAAIMVEDENGNKGVRTGDRGRIDEDGFLFITGRIKNEYKLLNGKYVHPASIEQYIKLLPWVANVMLYGDGRAYNVCLIVLDREYLAHYKKQENLPEDVDTLMNSPKIREMVKEEIKTHMKGKFGGYEIPKKFQFLAEDFTLENGMLTQTMKLKRKNVLQKYQSMINTMYDTDAY</sequence>
<dbReference type="PANTHER" id="PTHR43272">
    <property type="entry name" value="LONG-CHAIN-FATTY-ACID--COA LIGASE"/>
    <property type="match status" value="1"/>
</dbReference>
<evidence type="ECO:0000256" key="2">
    <source>
        <dbReference type="ARBA" id="ARBA00022840"/>
    </source>
</evidence>
<keyword evidence="1" id="KW-0547">Nucleotide-binding</keyword>
<evidence type="ECO:0000313" key="4">
    <source>
        <dbReference type="EMBL" id="UYP48187.1"/>
    </source>
</evidence>
<dbReference type="InterPro" id="IPR020845">
    <property type="entry name" value="AMP-binding_CS"/>
</dbReference>
<dbReference type="PROSITE" id="PS00455">
    <property type="entry name" value="AMP_BINDING"/>
    <property type="match status" value="1"/>
</dbReference>
<organism evidence="4 5">
    <name type="scientific">Candidatus Lokiarchaeum ossiferum</name>
    <dbReference type="NCBI Taxonomy" id="2951803"/>
    <lineage>
        <taxon>Archaea</taxon>
        <taxon>Promethearchaeati</taxon>
        <taxon>Promethearchaeota</taxon>
        <taxon>Promethearchaeia</taxon>
        <taxon>Promethearchaeales</taxon>
        <taxon>Promethearchaeaceae</taxon>
        <taxon>Candidatus Lokiarchaeum</taxon>
    </lineage>
</organism>
<gene>
    <name evidence="4" type="ORF">NEF87_004472</name>
</gene>
<keyword evidence="2" id="KW-0067">ATP-binding</keyword>
<dbReference type="Proteomes" id="UP001208689">
    <property type="component" value="Chromosome"/>
</dbReference>
<name>A0ABY6I0S6_9ARCH</name>
<dbReference type="EMBL" id="CP104013">
    <property type="protein sequence ID" value="UYP48187.1"/>
    <property type="molecule type" value="Genomic_DNA"/>
</dbReference>
<evidence type="ECO:0000259" key="3">
    <source>
        <dbReference type="Pfam" id="PF00501"/>
    </source>
</evidence>
<dbReference type="Pfam" id="PF23562">
    <property type="entry name" value="AMP-binding_C_3"/>
    <property type="match status" value="1"/>
</dbReference>
<evidence type="ECO:0000313" key="5">
    <source>
        <dbReference type="Proteomes" id="UP001208689"/>
    </source>
</evidence>